<reference evidence="2 3" key="1">
    <citation type="submission" date="2023-11" db="EMBL/GenBank/DDBJ databases">
        <title>Genome sequence of Pseudomonas salmasensis Strain SLU99.</title>
        <authorList>
            <person name="Ghadamgahi F."/>
            <person name="Kalyandurg P.B."/>
            <person name="Catara V."/>
            <person name="Vetukuri R."/>
            <person name="Ghosh S."/>
        </authorList>
    </citation>
    <scope>NUCLEOTIDE SEQUENCE [LARGE SCALE GENOMIC DNA]</scope>
    <source>
        <strain evidence="2 3">SLU99</strain>
    </source>
</reference>
<dbReference type="CDD" id="cd20745">
    <property type="entry name" value="FIX_RhsA_AHH_HNH-like"/>
    <property type="match status" value="1"/>
</dbReference>
<name>A0ABU5F9H3_9PSED</name>
<evidence type="ECO:0000313" key="2">
    <source>
        <dbReference type="EMBL" id="MDY4298819.1"/>
    </source>
</evidence>
<accession>A0ABU5F9H3</accession>
<dbReference type="Proteomes" id="UP001277967">
    <property type="component" value="Unassembled WGS sequence"/>
</dbReference>
<protein>
    <submittedName>
        <fullName evidence="2">Uncharacterized protein</fullName>
    </submittedName>
</protein>
<evidence type="ECO:0000313" key="3">
    <source>
        <dbReference type="Proteomes" id="UP001277967"/>
    </source>
</evidence>
<sequence>MTEPLNINIRKFQRPISDTKSIATFESGSGVTVQIWDGNAIQYQQALTHEEYDKFREKVPEYELPDYPHPNKENPVGGTNSNGNTLGRVVGETASTDVPAAQANPSVDNETDEETSTTDKVLDGVQLGLDVASLVPGLGIVTGGASAAISIVRGDYAGAATSALAMIPFAGGVVKGGVLVGKHAGKLERASSKIGRGQAKAKGRSKCILRPYKINGKSPCTPLTGHHVVPDRAFRLGNPSGPDRIPGGLTNSEGLVICVRGKGRQDEHGRIHKYYDADEHKLALISTPKGTAPLIALETLGAKAASKVTGCRQKDLLLQLRTYHQAKGMGPDFIVRADPYGRFAKTIPKEIYGSKSSGGPGSF</sequence>
<dbReference type="RefSeq" id="WP_320745957.1">
    <property type="nucleotide sequence ID" value="NZ_JAXGGE010000001.1"/>
</dbReference>
<keyword evidence="3" id="KW-1185">Reference proteome</keyword>
<proteinExistence type="predicted"/>
<gene>
    <name evidence="2" type="ORF">SO486_02280</name>
</gene>
<organism evidence="2 3">
    <name type="scientific">Pseudomonas salmasensis</name>
    <dbReference type="NCBI Taxonomy" id="2745514"/>
    <lineage>
        <taxon>Bacteria</taxon>
        <taxon>Pseudomonadati</taxon>
        <taxon>Pseudomonadota</taxon>
        <taxon>Gammaproteobacteria</taxon>
        <taxon>Pseudomonadales</taxon>
        <taxon>Pseudomonadaceae</taxon>
        <taxon>Pseudomonas</taxon>
    </lineage>
</organism>
<feature type="region of interest" description="Disordered" evidence="1">
    <location>
        <begin position="65"/>
        <end position="118"/>
    </location>
</feature>
<dbReference type="EMBL" id="JAXGGE010000001">
    <property type="protein sequence ID" value="MDY4298819.1"/>
    <property type="molecule type" value="Genomic_DNA"/>
</dbReference>
<comment type="caution">
    <text evidence="2">The sequence shown here is derived from an EMBL/GenBank/DDBJ whole genome shotgun (WGS) entry which is preliminary data.</text>
</comment>
<evidence type="ECO:0000256" key="1">
    <source>
        <dbReference type="SAM" id="MobiDB-lite"/>
    </source>
</evidence>